<dbReference type="SUPFAM" id="SSF54001">
    <property type="entry name" value="Cysteine proteinases"/>
    <property type="match status" value="1"/>
</dbReference>
<dbReference type="SMART" id="SM00460">
    <property type="entry name" value="TGc"/>
    <property type="match status" value="1"/>
</dbReference>
<gene>
    <name evidence="2" type="ORF">ACIB24_01155</name>
</gene>
<evidence type="ECO:0000313" key="2">
    <source>
        <dbReference type="EMBL" id="MFI7585665.1"/>
    </source>
</evidence>
<dbReference type="EMBL" id="JBITLV010000001">
    <property type="protein sequence ID" value="MFI7585665.1"/>
    <property type="molecule type" value="Genomic_DNA"/>
</dbReference>
<comment type="caution">
    <text evidence="2">The sequence shown here is derived from an EMBL/GenBank/DDBJ whole genome shotgun (WGS) entry which is preliminary data.</text>
</comment>
<dbReference type="PANTHER" id="PTHR33490">
    <property type="entry name" value="BLR5614 PROTEIN-RELATED"/>
    <property type="match status" value="1"/>
</dbReference>
<dbReference type="PANTHER" id="PTHR33490:SF7">
    <property type="entry name" value="BLR2979 PROTEIN"/>
    <property type="match status" value="1"/>
</dbReference>
<dbReference type="Pfam" id="PF01841">
    <property type="entry name" value="Transglut_core"/>
    <property type="match status" value="1"/>
</dbReference>
<organism evidence="2 3">
    <name type="scientific">Spongisporangium articulatum</name>
    <dbReference type="NCBI Taxonomy" id="3362603"/>
    <lineage>
        <taxon>Bacteria</taxon>
        <taxon>Bacillati</taxon>
        <taxon>Actinomycetota</taxon>
        <taxon>Actinomycetes</taxon>
        <taxon>Kineosporiales</taxon>
        <taxon>Kineosporiaceae</taxon>
        <taxon>Spongisporangium</taxon>
    </lineage>
</organism>
<feature type="domain" description="Transglutaminase-like" evidence="1">
    <location>
        <begin position="183"/>
        <end position="253"/>
    </location>
</feature>
<sequence length="298" mass="32551">MSETTARTYRVRHVTTYEYEDDVTSSYGWAYLTPRDAPGQQALSAEVTVAPAGLVANGQPDFFGNHASYFEVHTPHRKLVVTAESRVVVDRPRFELATLDDVRWDEVGPYEPFADVPDAPMLAAHYRLESPRLAIEPVATLARSWFTPGRPLGEALHALVHGIYAGFRYRSGVTTVTSSLSEVLARREGVCQDFAHIAVAAIRWAGLPARYVSGYVETTPPPGQPKLQGADASHAWVSVLVPGIGWVDLDPTNDGVVDSAYVVTAWGREYTDVPPLKGVIFTESANSTLSVAVDVERL</sequence>
<dbReference type="Proteomes" id="UP001612915">
    <property type="component" value="Unassembled WGS sequence"/>
</dbReference>
<dbReference type="Pfam" id="PF08379">
    <property type="entry name" value="Bact_transglu_N"/>
    <property type="match status" value="1"/>
</dbReference>
<dbReference type="Gene3D" id="3.10.620.30">
    <property type="match status" value="1"/>
</dbReference>
<protein>
    <submittedName>
        <fullName evidence="2">Transglutaminase N-terminal domain-containing protein</fullName>
    </submittedName>
</protein>
<dbReference type="RefSeq" id="WP_398273938.1">
    <property type="nucleotide sequence ID" value="NZ_JBITLV010000001.1"/>
</dbReference>
<name>A0ABW8AH38_9ACTN</name>
<reference evidence="2 3" key="1">
    <citation type="submission" date="2024-10" db="EMBL/GenBank/DDBJ databases">
        <title>The Natural Products Discovery Center: Release of the First 8490 Sequenced Strains for Exploring Actinobacteria Biosynthetic Diversity.</title>
        <authorList>
            <person name="Kalkreuter E."/>
            <person name="Kautsar S.A."/>
            <person name="Yang D."/>
            <person name="Bader C.D."/>
            <person name="Teijaro C.N."/>
            <person name="Fluegel L."/>
            <person name="Davis C.M."/>
            <person name="Simpson J.R."/>
            <person name="Lauterbach L."/>
            <person name="Steele A.D."/>
            <person name="Gui C."/>
            <person name="Meng S."/>
            <person name="Li G."/>
            <person name="Viehrig K."/>
            <person name="Ye F."/>
            <person name="Su P."/>
            <person name="Kiefer A.F."/>
            <person name="Nichols A."/>
            <person name="Cepeda A.J."/>
            <person name="Yan W."/>
            <person name="Fan B."/>
            <person name="Jiang Y."/>
            <person name="Adhikari A."/>
            <person name="Zheng C.-J."/>
            <person name="Schuster L."/>
            <person name="Cowan T.M."/>
            <person name="Smanski M.J."/>
            <person name="Chevrette M.G."/>
            <person name="De Carvalho L.P.S."/>
            <person name="Shen B."/>
        </authorList>
    </citation>
    <scope>NUCLEOTIDE SEQUENCE [LARGE SCALE GENOMIC DNA]</scope>
    <source>
        <strain evidence="2 3">NPDC049639</strain>
    </source>
</reference>
<evidence type="ECO:0000313" key="3">
    <source>
        <dbReference type="Proteomes" id="UP001612915"/>
    </source>
</evidence>
<accession>A0ABW8AH38</accession>
<evidence type="ECO:0000259" key="1">
    <source>
        <dbReference type="SMART" id="SM00460"/>
    </source>
</evidence>
<dbReference type="InterPro" id="IPR002931">
    <property type="entry name" value="Transglutaminase-like"/>
</dbReference>
<proteinExistence type="predicted"/>
<dbReference type="InterPro" id="IPR013589">
    <property type="entry name" value="Bac_transglu_N"/>
</dbReference>
<keyword evidence="3" id="KW-1185">Reference proteome</keyword>
<dbReference type="InterPro" id="IPR038765">
    <property type="entry name" value="Papain-like_cys_pep_sf"/>
</dbReference>